<dbReference type="GO" id="GO:0046872">
    <property type="term" value="F:metal ion binding"/>
    <property type="evidence" value="ECO:0007669"/>
    <property type="project" value="UniProtKB-KW"/>
</dbReference>
<dbReference type="PANTHER" id="PTHR35201">
    <property type="entry name" value="TERPENE SYNTHASE"/>
    <property type="match status" value="1"/>
</dbReference>
<proteinExistence type="inferred from homology"/>
<comment type="cofactor">
    <cofactor evidence="2">
        <name>Mg(2+)</name>
        <dbReference type="ChEBI" id="CHEBI:18420"/>
    </cofactor>
</comment>
<dbReference type="SFLD" id="SFLDG01020">
    <property type="entry name" value="Terpene_Cyclase_Like_2"/>
    <property type="match status" value="1"/>
</dbReference>
<keyword evidence="1 2" id="KW-0456">Lyase</keyword>
<keyword evidence="4" id="KW-1185">Reference proteome</keyword>
<name>A0A2N8P7S1_STRNR</name>
<evidence type="ECO:0000313" key="4">
    <source>
        <dbReference type="Proteomes" id="UP000236047"/>
    </source>
</evidence>
<keyword evidence="2" id="KW-0460">Magnesium</keyword>
<organism evidence="3 4">
    <name type="scientific">Streptomyces noursei</name>
    <name type="common">Streptomyces albulus</name>
    <dbReference type="NCBI Taxonomy" id="1971"/>
    <lineage>
        <taxon>Bacteria</taxon>
        <taxon>Bacillati</taxon>
        <taxon>Actinomycetota</taxon>
        <taxon>Actinomycetes</taxon>
        <taxon>Kitasatosporales</taxon>
        <taxon>Streptomycetaceae</taxon>
        <taxon>Streptomyces</taxon>
    </lineage>
</organism>
<dbReference type="PANTHER" id="PTHR35201:SF4">
    <property type="entry name" value="BETA-PINACENE SYNTHASE-RELATED"/>
    <property type="match status" value="1"/>
</dbReference>
<evidence type="ECO:0000313" key="3">
    <source>
        <dbReference type="EMBL" id="PNE37073.1"/>
    </source>
</evidence>
<evidence type="ECO:0000256" key="2">
    <source>
        <dbReference type="RuleBase" id="RU366034"/>
    </source>
</evidence>
<comment type="caution">
    <text evidence="3">The sequence shown here is derived from an EMBL/GenBank/DDBJ whole genome shotgun (WGS) entry which is preliminary data.</text>
</comment>
<sequence length="322" mass="36314">MQLEDFGSTIPFPSRINPHLEEIRAGHEEWLRRHHLISDDADAESFKEWKMVELAARAYPDATARGLRIAADAMGWFFRFDDLFDGGPLACDITQASTLIAVVTGIAEDPDSAPETDETPVISAFRDIRRRSARGMSAEWIARSADHWRGYFQGNLKEIVIRTAGAPISLKKLIGLRRYTIAAAPSADLNECACVFEIPEKVAQNPYFQGMEADTADAIIFVNDLWSASKEESVGEPFNAISVIQDEAHCDRRTAQFTVAGLLDDCVRRFTHRKECFEEWLGTQNLSERERSAAVHQAAHLQDWIRANYDWSLESSRYRACS</sequence>
<reference evidence="4" key="1">
    <citation type="submission" date="2015-09" db="EMBL/GenBank/DDBJ databases">
        <authorList>
            <person name="Graham D.E."/>
            <person name="Mahan K.M."/>
            <person name="Klingeman D.M."/>
            <person name="Fida T."/>
            <person name="Giannone R.J."/>
            <person name="Hettich R.L."/>
            <person name="Parry R.J."/>
            <person name="Spain J.C."/>
        </authorList>
    </citation>
    <scope>NUCLEOTIDE SEQUENCE [LARGE SCALE GENOMIC DNA]</scope>
    <source>
        <strain evidence="4">JCM 4701</strain>
    </source>
</reference>
<dbReference type="GO" id="GO:0010333">
    <property type="term" value="F:terpene synthase activity"/>
    <property type="evidence" value="ECO:0007669"/>
    <property type="project" value="InterPro"/>
</dbReference>
<dbReference type="InterPro" id="IPR034686">
    <property type="entry name" value="Terpene_cyclase-like_2"/>
</dbReference>
<dbReference type="SUPFAM" id="SSF48576">
    <property type="entry name" value="Terpenoid synthases"/>
    <property type="match status" value="1"/>
</dbReference>
<dbReference type="Proteomes" id="UP000236047">
    <property type="component" value="Unassembled WGS sequence"/>
</dbReference>
<evidence type="ECO:0000256" key="1">
    <source>
        <dbReference type="ARBA" id="ARBA00023239"/>
    </source>
</evidence>
<dbReference type="Pfam" id="PF19086">
    <property type="entry name" value="Terpene_syn_C_2"/>
    <property type="match status" value="1"/>
</dbReference>
<dbReference type="SFLD" id="SFLDS00005">
    <property type="entry name" value="Isoprenoid_Synthase_Type_I"/>
    <property type="match status" value="1"/>
</dbReference>
<dbReference type="Gene3D" id="1.10.600.10">
    <property type="entry name" value="Farnesyl Diphosphate Synthase"/>
    <property type="match status" value="1"/>
</dbReference>
<dbReference type="EMBL" id="LJSN01000003">
    <property type="protein sequence ID" value="PNE37073.1"/>
    <property type="molecule type" value="Genomic_DNA"/>
</dbReference>
<dbReference type="RefSeq" id="WP_102924800.1">
    <property type="nucleotide sequence ID" value="NZ_LJSN01000003.1"/>
</dbReference>
<keyword evidence="2" id="KW-0479">Metal-binding</keyword>
<dbReference type="EC" id="4.2.3.-" evidence="2"/>
<comment type="similarity">
    <text evidence="2">Belongs to the terpene synthase family.</text>
</comment>
<dbReference type="AlphaFoldDB" id="A0A2N8P7S1"/>
<accession>A0A2N8P7S1</accession>
<protein>
    <recommendedName>
        <fullName evidence="2">Terpene synthase</fullName>
        <ecNumber evidence="2">4.2.3.-</ecNumber>
    </recommendedName>
</protein>
<gene>
    <name evidence="3" type="ORF">AOB60_21950</name>
</gene>
<dbReference type="InterPro" id="IPR008949">
    <property type="entry name" value="Isoprenoid_synthase_dom_sf"/>
</dbReference>